<feature type="transmembrane region" description="Helical" evidence="6">
    <location>
        <begin position="412"/>
        <end position="433"/>
    </location>
</feature>
<feature type="transmembrane region" description="Helical" evidence="6">
    <location>
        <begin position="182"/>
        <end position="207"/>
    </location>
</feature>
<feature type="transmembrane region" description="Helical" evidence="6">
    <location>
        <begin position="476"/>
        <end position="500"/>
    </location>
</feature>
<keyword evidence="4 6" id="KW-1133">Transmembrane helix</keyword>
<dbReference type="PIRSF" id="PIRSF038958">
    <property type="entry name" value="PG_synth_SpoVB"/>
    <property type="match status" value="1"/>
</dbReference>
<dbReference type="AlphaFoldDB" id="F6DLB3"/>
<dbReference type="NCBIfam" id="TIGR02900">
    <property type="entry name" value="spore_V_B"/>
    <property type="match status" value="1"/>
</dbReference>
<evidence type="ECO:0000256" key="1">
    <source>
        <dbReference type="ARBA" id="ARBA00004651"/>
    </source>
</evidence>
<dbReference type="PANTHER" id="PTHR30250:SF21">
    <property type="entry name" value="LIPID II FLIPPASE MURJ"/>
    <property type="match status" value="1"/>
</dbReference>
<dbReference type="InterPro" id="IPR050833">
    <property type="entry name" value="Poly_Biosynth_Transport"/>
</dbReference>
<keyword evidence="2" id="KW-1003">Cell membrane</keyword>
<dbReference type="CDD" id="cd13124">
    <property type="entry name" value="MATE_SpoVB_like"/>
    <property type="match status" value="1"/>
</dbReference>
<keyword evidence="3 6" id="KW-0812">Transmembrane</keyword>
<dbReference type="InterPro" id="IPR002797">
    <property type="entry name" value="Polysacc_synth"/>
</dbReference>
<protein>
    <submittedName>
        <fullName evidence="7">Stage V sporulation protein B</fullName>
    </submittedName>
</protein>
<dbReference type="EMBL" id="CP002780">
    <property type="protein sequence ID" value="AEG60461.1"/>
    <property type="molecule type" value="Genomic_DNA"/>
</dbReference>
<dbReference type="InterPro" id="IPR014249">
    <property type="entry name" value="Spore_V_B"/>
</dbReference>
<dbReference type="HOGENOM" id="CLU_022017_2_2_9"/>
<reference evidence="7 8" key="2">
    <citation type="journal article" date="2012" name="Stand. Genomic Sci.">
        <title>Complete genome sequence of the sulfate-reducing firmicute Desulfotomaculum ruminis type strain (DL(T)).</title>
        <authorList>
            <person name="Spring S."/>
            <person name="Visser M."/>
            <person name="Lu M."/>
            <person name="Copeland A."/>
            <person name="Lapidus A."/>
            <person name="Lucas S."/>
            <person name="Cheng J.F."/>
            <person name="Han C."/>
            <person name="Tapia R."/>
            <person name="Goodwin L.A."/>
            <person name="Pitluck S."/>
            <person name="Ivanova N."/>
            <person name="Land M."/>
            <person name="Hauser L."/>
            <person name="Larimer F."/>
            <person name="Rohde M."/>
            <person name="Goker M."/>
            <person name="Detter J.C."/>
            <person name="Kyrpides N.C."/>
            <person name="Woyke T."/>
            <person name="Schaap P.J."/>
            <person name="Plugge C.M."/>
            <person name="Muyzer G."/>
            <person name="Kuever J."/>
            <person name="Pereira I.A."/>
            <person name="Parshina S.N."/>
            <person name="Bernier-Latmani R."/>
            <person name="Stams A.J."/>
            <person name="Klenk H.P."/>
        </authorList>
    </citation>
    <scope>NUCLEOTIDE SEQUENCE [LARGE SCALE GENOMIC DNA]</scope>
    <source>
        <strain evidence="8">ATCC 23193 / DSM 2154 / NCIB 8452 / DL</strain>
    </source>
</reference>
<feature type="transmembrane region" description="Helical" evidence="6">
    <location>
        <begin position="7"/>
        <end position="30"/>
    </location>
</feature>
<dbReference type="Proteomes" id="UP000009234">
    <property type="component" value="Chromosome"/>
</dbReference>
<proteinExistence type="predicted"/>
<gene>
    <name evidence="7" type="ordered locus">Desru_2212</name>
</gene>
<sequence>MSRQSFVYGALILLTASFINRVIGFIYQMIMIRLIKPEGIGLFNMVFPVYILMLVLASLGIPVAISKLVAEEIAKKNYRGAHRIFRICLFFLISSSLLLTALLVVGSPLLLKYVFPNPKVYYIFLCLIPGVFLVSICSAFRGYFQGLQQMAPTAITQTLEQLMRVSAGLCIAYFLLPRGIEYAAIGLSLGVVIGELTGCLTMLYFYFKGRSQINRTSGSLPEPFQQSCSRIFNLGIPVTLSRFVSTLLMSADAVIIPQRLQAAGLSLTEATSVFGLLIGVAETLLFTPTMITIALATALIPAISDALALENRQLVRNRTSVAVRITCGVGLPCAVAFFLLPQEMCGVLFGYKEAGKILWVLAIGGPFLYFQQTTTGILQGMGEAMRPFKNLMLASVFKIFGLYYLTSIPKLGILGSCLALNLCYILMALLNYYDLKKLIGYQINLSHDIIKPLLASGGMGLVIWQIKIFLLPYSSLLTLIVSLIAGGFVYLLLLFLLGGIHRKDFLRIKGALGDRFF</sequence>
<organism evidence="7 8">
    <name type="scientific">Desulforamulus ruminis (strain ATCC 23193 / DSM 2154 / NCIMB 8452 / DL)</name>
    <name type="common">Desulfotomaculum ruminis</name>
    <dbReference type="NCBI Taxonomy" id="696281"/>
    <lineage>
        <taxon>Bacteria</taxon>
        <taxon>Bacillati</taxon>
        <taxon>Bacillota</taxon>
        <taxon>Clostridia</taxon>
        <taxon>Eubacteriales</taxon>
        <taxon>Peptococcaceae</taxon>
        <taxon>Desulforamulus</taxon>
    </lineage>
</organism>
<evidence type="ECO:0000256" key="4">
    <source>
        <dbReference type="ARBA" id="ARBA00022989"/>
    </source>
</evidence>
<feature type="transmembrane region" description="Helical" evidence="6">
    <location>
        <begin position="161"/>
        <end position="176"/>
    </location>
</feature>
<dbReference type="GO" id="GO:0005886">
    <property type="term" value="C:plasma membrane"/>
    <property type="evidence" value="ECO:0007669"/>
    <property type="project" value="UniProtKB-SubCell"/>
</dbReference>
<dbReference type="STRING" id="696281.Desru_2212"/>
<accession>F6DLB3</accession>
<feature type="transmembrane region" description="Helical" evidence="6">
    <location>
        <begin position="357"/>
        <end position="378"/>
    </location>
</feature>
<evidence type="ECO:0000313" key="7">
    <source>
        <dbReference type="EMBL" id="AEG60461.1"/>
    </source>
</evidence>
<feature type="transmembrane region" description="Helical" evidence="6">
    <location>
        <begin position="453"/>
        <end position="470"/>
    </location>
</feature>
<dbReference type="OrthoDB" id="9775950at2"/>
<evidence type="ECO:0000256" key="5">
    <source>
        <dbReference type="ARBA" id="ARBA00023136"/>
    </source>
</evidence>
<feature type="transmembrane region" description="Helical" evidence="6">
    <location>
        <begin position="121"/>
        <end position="140"/>
    </location>
</feature>
<reference evidence="8" key="1">
    <citation type="submission" date="2011-05" db="EMBL/GenBank/DDBJ databases">
        <title>Complete sequence of Desulfotomaculum ruminis DSM 2154.</title>
        <authorList>
            <person name="Lucas S."/>
            <person name="Copeland A."/>
            <person name="Lapidus A."/>
            <person name="Cheng J.-F."/>
            <person name="Goodwin L."/>
            <person name="Pitluck S."/>
            <person name="Lu M."/>
            <person name="Detter J.C."/>
            <person name="Han C."/>
            <person name="Tapia R."/>
            <person name="Land M."/>
            <person name="Hauser L."/>
            <person name="Kyrpides N."/>
            <person name="Ivanova N."/>
            <person name="Mikhailova N."/>
            <person name="Pagani I."/>
            <person name="Stams A.J.M."/>
            <person name="Plugge C.M."/>
            <person name="Muyzer G."/>
            <person name="Kuever J."/>
            <person name="Parshina S.N."/>
            <person name="Ivanova A.E."/>
            <person name="Nazina T.N."/>
            <person name="Brambilla E."/>
            <person name="Spring S."/>
            <person name="Klenk H.-P."/>
            <person name="Woyke T."/>
        </authorList>
    </citation>
    <scope>NUCLEOTIDE SEQUENCE [LARGE SCALE GENOMIC DNA]</scope>
    <source>
        <strain evidence="8">ATCC 23193 / DSM 2154 / NCIB 8452 / DL</strain>
    </source>
</reference>
<feature type="transmembrane region" description="Helical" evidence="6">
    <location>
        <begin position="42"/>
        <end position="66"/>
    </location>
</feature>
<feature type="transmembrane region" description="Helical" evidence="6">
    <location>
        <begin position="276"/>
        <end position="300"/>
    </location>
</feature>
<evidence type="ECO:0000256" key="6">
    <source>
        <dbReference type="SAM" id="Phobius"/>
    </source>
</evidence>
<dbReference type="InterPro" id="IPR024923">
    <property type="entry name" value="PG_synth_SpoVB"/>
</dbReference>
<evidence type="ECO:0000256" key="2">
    <source>
        <dbReference type="ARBA" id="ARBA00022475"/>
    </source>
</evidence>
<dbReference type="PANTHER" id="PTHR30250">
    <property type="entry name" value="PST FAMILY PREDICTED COLANIC ACID TRANSPORTER"/>
    <property type="match status" value="1"/>
</dbReference>
<dbReference type="KEGG" id="dru:Desru_2212"/>
<comment type="subcellular location">
    <subcellularLocation>
        <location evidence="1">Cell membrane</location>
        <topology evidence="1">Multi-pass membrane protein</topology>
    </subcellularLocation>
</comment>
<dbReference type="eggNOG" id="COG2244">
    <property type="taxonomic scope" value="Bacteria"/>
</dbReference>
<feature type="transmembrane region" description="Helical" evidence="6">
    <location>
        <begin position="321"/>
        <end position="341"/>
    </location>
</feature>
<keyword evidence="8" id="KW-1185">Reference proteome</keyword>
<evidence type="ECO:0000313" key="8">
    <source>
        <dbReference type="Proteomes" id="UP000009234"/>
    </source>
</evidence>
<feature type="transmembrane region" description="Helical" evidence="6">
    <location>
        <begin position="390"/>
        <end position="406"/>
    </location>
</feature>
<dbReference type="RefSeq" id="WP_013842220.1">
    <property type="nucleotide sequence ID" value="NC_015589.1"/>
</dbReference>
<keyword evidence="5 6" id="KW-0472">Membrane</keyword>
<name>F6DLB3_DESRL</name>
<feature type="transmembrane region" description="Helical" evidence="6">
    <location>
        <begin position="87"/>
        <end position="109"/>
    </location>
</feature>
<evidence type="ECO:0000256" key="3">
    <source>
        <dbReference type="ARBA" id="ARBA00022692"/>
    </source>
</evidence>
<dbReference type="Pfam" id="PF01943">
    <property type="entry name" value="Polysacc_synt"/>
    <property type="match status" value="1"/>
</dbReference>